<sequence>ELSCQLDFLADTMAGSVVPEGLKINMPSIYVDDAGDPEVSGPDGQLTAEVVFHVLRDDSSASGYALEAIVSNLVANYN</sequence>
<protein>
    <submittedName>
        <fullName evidence="1">Uncharacterized protein</fullName>
    </submittedName>
</protein>
<name>X0WL40_9ZZZZ</name>
<dbReference type="EMBL" id="BARS01042707">
    <property type="protein sequence ID" value="GAG31689.1"/>
    <property type="molecule type" value="Genomic_DNA"/>
</dbReference>
<dbReference type="AlphaFoldDB" id="X0WL40"/>
<gene>
    <name evidence="1" type="ORF">S01H1_64762</name>
</gene>
<accession>X0WL40</accession>
<organism evidence="1">
    <name type="scientific">marine sediment metagenome</name>
    <dbReference type="NCBI Taxonomy" id="412755"/>
    <lineage>
        <taxon>unclassified sequences</taxon>
        <taxon>metagenomes</taxon>
        <taxon>ecological metagenomes</taxon>
    </lineage>
</organism>
<evidence type="ECO:0000313" key="1">
    <source>
        <dbReference type="EMBL" id="GAG31689.1"/>
    </source>
</evidence>
<proteinExistence type="predicted"/>
<reference evidence="1" key="1">
    <citation type="journal article" date="2014" name="Front. Microbiol.">
        <title>High frequency of phylogenetically diverse reductive dehalogenase-homologous genes in deep subseafloor sedimentary metagenomes.</title>
        <authorList>
            <person name="Kawai M."/>
            <person name="Futagami T."/>
            <person name="Toyoda A."/>
            <person name="Takaki Y."/>
            <person name="Nishi S."/>
            <person name="Hori S."/>
            <person name="Arai W."/>
            <person name="Tsubouchi T."/>
            <person name="Morono Y."/>
            <person name="Uchiyama I."/>
            <person name="Ito T."/>
            <person name="Fujiyama A."/>
            <person name="Inagaki F."/>
            <person name="Takami H."/>
        </authorList>
    </citation>
    <scope>NUCLEOTIDE SEQUENCE</scope>
    <source>
        <strain evidence="1">Expedition CK06-06</strain>
    </source>
</reference>
<comment type="caution">
    <text evidence="1">The sequence shown here is derived from an EMBL/GenBank/DDBJ whole genome shotgun (WGS) entry which is preliminary data.</text>
</comment>
<feature type="non-terminal residue" evidence="1">
    <location>
        <position position="1"/>
    </location>
</feature>